<reference evidence="10 11" key="1">
    <citation type="submission" date="2019-01" db="EMBL/GenBank/DDBJ databases">
        <authorList>
            <person name="Sayadi A."/>
        </authorList>
    </citation>
    <scope>NUCLEOTIDE SEQUENCE [LARGE SCALE GENOMIC DNA]</scope>
</reference>
<evidence type="ECO:0000256" key="4">
    <source>
        <dbReference type="ARBA" id="ARBA00022729"/>
    </source>
</evidence>
<evidence type="ECO:0000256" key="8">
    <source>
        <dbReference type="ARBA" id="ARBA00023288"/>
    </source>
</evidence>
<dbReference type="PANTHER" id="PTHR33562">
    <property type="entry name" value="ATILLA, ISOFORM B-RELATED-RELATED"/>
    <property type="match status" value="1"/>
</dbReference>
<feature type="signal peptide" evidence="9">
    <location>
        <begin position="1"/>
        <end position="20"/>
    </location>
</feature>
<proteinExistence type="predicted"/>
<name>A0A653DE45_CALMS</name>
<dbReference type="PANTHER" id="PTHR33562:SF30">
    <property type="entry name" value="LD40063P"/>
    <property type="match status" value="1"/>
</dbReference>
<dbReference type="Proteomes" id="UP000410492">
    <property type="component" value="Unassembled WGS sequence"/>
</dbReference>
<evidence type="ECO:0000256" key="1">
    <source>
        <dbReference type="ARBA" id="ARBA00004589"/>
    </source>
</evidence>
<evidence type="ECO:0000313" key="10">
    <source>
        <dbReference type="EMBL" id="VEN58474.1"/>
    </source>
</evidence>
<comment type="subcellular location">
    <subcellularLocation>
        <location evidence="1">Membrane</location>
        <topology evidence="1">Lipid-anchor</topology>
        <topology evidence="1">GPI-anchor</topology>
    </subcellularLocation>
</comment>
<evidence type="ECO:0000256" key="3">
    <source>
        <dbReference type="ARBA" id="ARBA00022692"/>
    </source>
</evidence>
<evidence type="ECO:0000256" key="6">
    <source>
        <dbReference type="ARBA" id="ARBA00023136"/>
    </source>
</evidence>
<dbReference type="InterPro" id="IPR050975">
    <property type="entry name" value="Sleep_regulator"/>
</dbReference>
<dbReference type="GO" id="GO:0098552">
    <property type="term" value="C:side of membrane"/>
    <property type="evidence" value="ECO:0007669"/>
    <property type="project" value="UniProtKB-KW"/>
</dbReference>
<evidence type="ECO:0000313" key="11">
    <source>
        <dbReference type="Proteomes" id="UP000410492"/>
    </source>
</evidence>
<feature type="chain" id="PRO_5024886325" evidence="9">
    <location>
        <begin position="21"/>
        <end position="191"/>
    </location>
</feature>
<protein>
    <submittedName>
        <fullName evidence="10">Uncharacterized protein</fullName>
    </submittedName>
</protein>
<dbReference type="GO" id="GO:0032222">
    <property type="term" value="P:regulation of synaptic transmission, cholinergic"/>
    <property type="evidence" value="ECO:0007669"/>
    <property type="project" value="InterPro"/>
</dbReference>
<accession>A0A653DE45</accession>
<dbReference type="GO" id="GO:0030431">
    <property type="term" value="P:sleep"/>
    <property type="evidence" value="ECO:0007669"/>
    <property type="project" value="InterPro"/>
</dbReference>
<keyword evidence="6" id="KW-0472">Membrane</keyword>
<keyword evidence="2" id="KW-0336">GPI-anchor</keyword>
<keyword evidence="7" id="KW-0325">Glycoprotein</keyword>
<organism evidence="10 11">
    <name type="scientific">Callosobruchus maculatus</name>
    <name type="common">Southern cowpea weevil</name>
    <name type="synonym">Pulse bruchid</name>
    <dbReference type="NCBI Taxonomy" id="64391"/>
    <lineage>
        <taxon>Eukaryota</taxon>
        <taxon>Metazoa</taxon>
        <taxon>Ecdysozoa</taxon>
        <taxon>Arthropoda</taxon>
        <taxon>Hexapoda</taxon>
        <taxon>Insecta</taxon>
        <taxon>Pterygota</taxon>
        <taxon>Neoptera</taxon>
        <taxon>Endopterygota</taxon>
        <taxon>Coleoptera</taxon>
        <taxon>Polyphaga</taxon>
        <taxon>Cucujiformia</taxon>
        <taxon>Chrysomeloidea</taxon>
        <taxon>Chrysomelidae</taxon>
        <taxon>Bruchinae</taxon>
        <taxon>Bruchini</taxon>
        <taxon>Callosobruchus</taxon>
    </lineage>
</organism>
<evidence type="ECO:0000256" key="5">
    <source>
        <dbReference type="ARBA" id="ARBA00022989"/>
    </source>
</evidence>
<keyword evidence="4 9" id="KW-0732">Signal</keyword>
<evidence type="ECO:0000256" key="9">
    <source>
        <dbReference type="SAM" id="SignalP"/>
    </source>
</evidence>
<keyword evidence="5" id="KW-1133">Transmembrane helix</keyword>
<keyword evidence="11" id="KW-1185">Reference proteome</keyword>
<dbReference type="EMBL" id="CAACVG010011619">
    <property type="protein sequence ID" value="VEN58474.1"/>
    <property type="molecule type" value="Genomic_DNA"/>
</dbReference>
<dbReference type="AlphaFoldDB" id="A0A653DE45"/>
<gene>
    <name evidence="10" type="ORF">CALMAC_LOCUS16833</name>
</gene>
<dbReference type="Pfam" id="PF17064">
    <property type="entry name" value="QVR"/>
    <property type="match status" value="1"/>
</dbReference>
<sequence length="191" mass="21494">MEGIFGLMFVLIAATQKASALQCWKCSSDIEPTCNDRFNQSDILSRRGGGLYSPLTQRQPYDQQGYNQNYNPNFNPNYNQNYNQNYNPAAQSSGWPFLDNCDDNEARLRRMKNVCMKKVIRGPGYSSIIRRCAIIPPEQTVGTCHEPVSRGLSLEFCEYCDYDGCNSATGLKTNYVLLGSILAMLGFILSH</sequence>
<evidence type="ECO:0000256" key="7">
    <source>
        <dbReference type="ARBA" id="ARBA00023180"/>
    </source>
</evidence>
<evidence type="ECO:0000256" key="2">
    <source>
        <dbReference type="ARBA" id="ARBA00022622"/>
    </source>
</evidence>
<dbReference type="OrthoDB" id="75169at2759"/>
<dbReference type="InterPro" id="IPR031424">
    <property type="entry name" value="QVR-like"/>
</dbReference>
<keyword evidence="3" id="KW-0812">Transmembrane</keyword>
<keyword evidence="8" id="KW-0449">Lipoprotein</keyword>